<evidence type="ECO:0000313" key="7">
    <source>
        <dbReference type="Proteomes" id="UP000218267"/>
    </source>
</evidence>
<comment type="pathway">
    <text evidence="5">Quinol/quinone metabolism; menaquinone biosynthesis; menaquinol from 1,4-dihydroxy-2-naphthoate: step 2/2.</text>
</comment>
<comment type="function">
    <text evidence="5">Methyltransferase required for the conversion of demethylmenaquinol (DMKH2) to menaquinol (MKH2).</text>
</comment>
<dbReference type="NCBIfam" id="TIGR01934">
    <property type="entry name" value="MenG_MenH_UbiE"/>
    <property type="match status" value="1"/>
</dbReference>
<dbReference type="InterPro" id="IPR004033">
    <property type="entry name" value="UbiE/COQ5_MeTrFase"/>
</dbReference>
<keyword evidence="1 5" id="KW-0474">Menaquinone biosynthesis</keyword>
<keyword evidence="7" id="KW-1185">Reference proteome</keyword>
<dbReference type="EC" id="2.1.1.163" evidence="5"/>
<evidence type="ECO:0000256" key="2">
    <source>
        <dbReference type="ARBA" id="ARBA00022603"/>
    </source>
</evidence>
<proteinExistence type="inferred from homology"/>
<dbReference type="AlphaFoldDB" id="A0A1Y1CKH7"/>
<dbReference type="PROSITE" id="PS51608">
    <property type="entry name" value="SAM_MT_UBIE"/>
    <property type="match status" value="1"/>
</dbReference>
<dbReference type="CDD" id="cd02440">
    <property type="entry name" value="AdoMet_MTases"/>
    <property type="match status" value="1"/>
</dbReference>
<dbReference type="KEGG" id="mbas:ALGA_2581"/>
<keyword evidence="2 5" id="KW-0489">Methyltransferase</keyword>
<name>A0A1Y1CKH7_9BACT</name>
<dbReference type="Proteomes" id="UP000218267">
    <property type="component" value="Chromosome"/>
</dbReference>
<reference evidence="6 7" key="1">
    <citation type="journal article" date="2018" name="Mar. Genomics">
        <title>Complete genome sequence of Marinifilaceae bacterium strain SPP2, isolated from the Antarctic marine sediment.</title>
        <authorList>
            <person name="Watanabe M."/>
            <person name="Kojima H."/>
            <person name="Fukui M."/>
        </authorList>
    </citation>
    <scope>NUCLEOTIDE SEQUENCE [LARGE SCALE GENOMIC DNA]</scope>
    <source>
        <strain evidence="6 7">SPP2</strain>
    </source>
</reference>
<dbReference type="Pfam" id="PF01209">
    <property type="entry name" value="Ubie_methyltran"/>
    <property type="match status" value="1"/>
</dbReference>
<dbReference type="Gene3D" id="3.40.50.150">
    <property type="entry name" value="Vaccinia Virus protein VP39"/>
    <property type="match status" value="1"/>
</dbReference>
<comment type="caution">
    <text evidence="5">Lacks conserved residue(s) required for the propagation of feature annotation.</text>
</comment>
<comment type="catalytic activity">
    <reaction evidence="5">
        <text>a 2-demethylmenaquinol + S-adenosyl-L-methionine = a menaquinol + S-adenosyl-L-homocysteine + H(+)</text>
        <dbReference type="Rhea" id="RHEA:42640"/>
        <dbReference type="Rhea" id="RHEA-COMP:9539"/>
        <dbReference type="Rhea" id="RHEA-COMP:9563"/>
        <dbReference type="ChEBI" id="CHEBI:15378"/>
        <dbReference type="ChEBI" id="CHEBI:18151"/>
        <dbReference type="ChEBI" id="CHEBI:55437"/>
        <dbReference type="ChEBI" id="CHEBI:57856"/>
        <dbReference type="ChEBI" id="CHEBI:59789"/>
        <dbReference type="EC" id="2.1.1.163"/>
    </reaction>
</comment>
<evidence type="ECO:0000256" key="3">
    <source>
        <dbReference type="ARBA" id="ARBA00022679"/>
    </source>
</evidence>
<evidence type="ECO:0000256" key="1">
    <source>
        <dbReference type="ARBA" id="ARBA00022428"/>
    </source>
</evidence>
<dbReference type="GO" id="GO:0032259">
    <property type="term" value="P:methylation"/>
    <property type="evidence" value="ECO:0007669"/>
    <property type="project" value="UniProtKB-KW"/>
</dbReference>
<dbReference type="PROSITE" id="PS01183">
    <property type="entry name" value="UBIE_1"/>
    <property type="match status" value="1"/>
</dbReference>
<dbReference type="InterPro" id="IPR023576">
    <property type="entry name" value="UbiE/COQ5_MeTrFase_CS"/>
</dbReference>
<dbReference type="RefSeq" id="WP_197705558.1">
    <property type="nucleotide sequence ID" value="NZ_AP018042.1"/>
</dbReference>
<dbReference type="UniPathway" id="UPA00079">
    <property type="reaction ID" value="UER00169"/>
</dbReference>
<feature type="binding site" evidence="5">
    <location>
        <begin position="112"/>
        <end position="113"/>
    </location>
    <ligand>
        <name>S-adenosyl-L-methionine</name>
        <dbReference type="ChEBI" id="CHEBI:59789"/>
    </ligand>
</feature>
<feature type="binding site" evidence="5">
    <location>
        <position position="84"/>
    </location>
    <ligand>
        <name>S-adenosyl-L-methionine</name>
        <dbReference type="ChEBI" id="CHEBI:59789"/>
    </ligand>
</feature>
<dbReference type="SUPFAM" id="SSF53335">
    <property type="entry name" value="S-adenosyl-L-methionine-dependent methyltransferases"/>
    <property type="match status" value="1"/>
</dbReference>
<dbReference type="PANTHER" id="PTHR43591">
    <property type="entry name" value="METHYLTRANSFERASE"/>
    <property type="match status" value="1"/>
</dbReference>
<keyword evidence="3 5" id="KW-0808">Transferase</keyword>
<evidence type="ECO:0000313" key="6">
    <source>
        <dbReference type="EMBL" id="BAX80899.1"/>
    </source>
</evidence>
<dbReference type="EMBL" id="AP018042">
    <property type="protein sequence ID" value="BAX80899.1"/>
    <property type="molecule type" value="Genomic_DNA"/>
</dbReference>
<protein>
    <recommendedName>
        <fullName evidence="5">Demethylmenaquinone methyltransferase</fullName>
        <ecNumber evidence="5">2.1.1.163</ecNumber>
    </recommendedName>
</protein>
<accession>A0A1Y1CKH7</accession>
<dbReference type="GO" id="GO:0009234">
    <property type="term" value="P:menaquinone biosynthetic process"/>
    <property type="evidence" value="ECO:0007669"/>
    <property type="project" value="UniProtKB-UniRule"/>
</dbReference>
<dbReference type="NCBIfam" id="NF001244">
    <property type="entry name" value="PRK00216.1-5"/>
    <property type="match status" value="1"/>
</dbReference>
<comment type="similarity">
    <text evidence="5">Belongs to the class I-like SAM-binding methyltransferase superfamily. MenG/UbiE family.</text>
</comment>
<dbReference type="GO" id="GO:0043770">
    <property type="term" value="F:demethylmenaquinone methyltransferase activity"/>
    <property type="evidence" value="ECO:0007669"/>
    <property type="project" value="UniProtKB-UniRule"/>
</dbReference>
<gene>
    <name evidence="5" type="primary">menG</name>
    <name evidence="6" type="ORF">ALGA_2581</name>
</gene>
<dbReference type="InterPro" id="IPR029063">
    <property type="entry name" value="SAM-dependent_MTases_sf"/>
</dbReference>
<keyword evidence="4 5" id="KW-0949">S-adenosyl-L-methionine</keyword>
<feature type="binding site" evidence="5">
    <location>
        <position position="65"/>
    </location>
    <ligand>
        <name>S-adenosyl-L-methionine</name>
        <dbReference type="ChEBI" id="CHEBI:59789"/>
    </ligand>
</feature>
<sequence>MVNPYKDLDKSKKDQVALMFNNIARKYDFLNHFLSMGIDKLWRKKAVKLLQSLQPKQLLDIATGTGDFALACLKLNPDKVTGIDISTEMLAVGREKIAKKKLQDKIELFEGDSEDIQFDDNSFDAITVAFGVRNFQNLEKGLQEMNRVVRPGGKVVILEFSKPKKFPVKQFYNFYFFNILPLWGKMVSKDSSAYTYLPESVGAFPDGENFLEIYKSCGFEDTEQIKLSFGIASIYIGTKPIQ</sequence>
<dbReference type="HAMAP" id="MF_01813">
    <property type="entry name" value="MenG_UbiE_methyltr"/>
    <property type="match status" value="1"/>
</dbReference>
<dbReference type="PANTHER" id="PTHR43591:SF24">
    <property type="entry name" value="2-METHOXY-6-POLYPRENYL-1,4-BENZOQUINOL METHYLASE, MITOCHONDRIAL"/>
    <property type="match status" value="1"/>
</dbReference>
<evidence type="ECO:0000256" key="5">
    <source>
        <dbReference type="HAMAP-Rule" id="MF_01813"/>
    </source>
</evidence>
<reference evidence="7" key="2">
    <citation type="journal article" date="2020" name="Antonie Van Leeuwenhoek">
        <title>Labilibaculum antarcticum sp. nov., a novel facultative anaerobic, psychrotorelant bacterium isolated from marine sediment of Antarctica.</title>
        <authorList>
            <person name="Watanabe M."/>
            <person name="Kojima H."/>
            <person name="Fukui M."/>
        </authorList>
    </citation>
    <scope>NUCLEOTIDE SEQUENCE [LARGE SCALE GENOMIC DNA]</scope>
    <source>
        <strain evidence="7">SPP2</strain>
    </source>
</reference>
<evidence type="ECO:0000256" key="4">
    <source>
        <dbReference type="ARBA" id="ARBA00022691"/>
    </source>
</evidence>
<dbReference type="PROSITE" id="PS01184">
    <property type="entry name" value="UBIE_2"/>
    <property type="match status" value="1"/>
</dbReference>
<organism evidence="6 7">
    <name type="scientific">Labilibaculum antarcticum</name>
    <dbReference type="NCBI Taxonomy" id="1717717"/>
    <lineage>
        <taxon>Bacteria</taxon>
        <taxon>Pseudomonadati</taxon>
        <taxon>Bacteroidota</taxon>
        <taxon>Bacteroidia</taxon>
        <taxon>Marinilabiliales</taxon>
        <taxon>Marinifilaceae</taxon>
        <taxon>Labilibaculum</taxon>
    </lineage>
</organism>